<dbReference type="PANTHER" id="PTHR10603:SF3">
    <property type="entry name" value="RNA-BINDING PROTEIN FXR2"/>
    <property type="match status" value="1"/>
</dbReference>
<dbReference type="InterPro" id="IPR036612">
    <property type="entry name" value="KH_dom_type_1_sf"/>
</dbReference>
<dbReference type="SMART" id="SM00322">
    <property type="entry name" value="KH"/>
    <property type="match status" value="2"/>
</dbReference>
<dbReference type="CDD" id="cd22505">
    <property type="entry name" value="KH_I_FXR2_rpt1"/>
    <property type="match status" value="1"/>
</dbReference>
<dbReference type="GO" id="GO:0003730">
    <property type="term" value="F:mRNA 3'-UTR binding"/>
    <property type="evidence" value="ECO:0007669"/>
    <property type="project" value="TreeGrafter"/>
</dbReference>
<keyword evidence="9" id="KW-1185">Reference proteome</keyword>
<dbReference type="PROSITE" id="PS50084">
    <property type="entry name" value="KH_TYPE_1"/>
    <property type="match status" value="2"/>
</dbReference>
<dbReference type="FunCoup" id="A0A2Y9EEJ6">
    <property type="interactions" value="1259"/>
</dbReference>
<dbReference type="SUPFAM" id="SSF54791">
    <property type="entry name" value="Eukaryotic type KH-domain (KH-domain type I)"/>
    <property type="match status" value="2"/>
</dbReference>
<dbReference type="Pfam" id="PF16096">
    <property type="entry name" value="FXR_C1"/>
    <property type="match status" value="1"/>
</dbReference>
<dbReference type="AlphaFoldDB" id="A0A2Y9EEJ6"/>
<feature type="compositionally biased region" description="Basic and acidic residues" evidence="7">
    <location>
        <begin position="456"/>
        <end position="482"/>
    </location>
</feature>
<dbReference type="STRING" id="9755.ENSPCTP00005027171"/>
<dbReference type="GO" id="GO:0043005">
    <property type="term" value="C:neuron projection"/>
    <property type="evidence" value="ECO:0007669"/>
    <property type="project" value="TreeGrafter"/>
</dbReference>
<dbReference type="GO" id="GO:0005634">
    <property type="term" value="C:nucleus"/>
    <property type="evidence" value="ECO:0007669"/>
    <property type="project" value="TreeGrafter"/>
</dbReference>
<dbReference type="FunFam" id="2.30.30.140:FF:000002">
    <property type="entry name" value="Fragile X mental retardation 1, isoform CRA_e"/>
    <property type="match status" value="1"/>
</dbReference>
<dbReference type="InterPro" id="IPR004087">
    <property type="entry name" value="KH_dom"/>
</dbReference>
<dbReference type="GO" id="GO:0098793">
    <property type="term" value="C:presynapse"/>
    <property type="evidence" value="ECO:0007669"/>
    <property type="project" value="GOC"/>
</dbReference>
<dbReference type="OrthoDB" id="424249at2759"/>
<dbReference type="GO" id="GO:0046982">
    <property type="term" value="F:protein heterodimerization activity"/>
    <property type="evidence" value="ECO:0007669"/>
    <property type="project" value="Ensembl"/>
</dbReference>
<evidence type="ECO:0000256" key="7">
    <source>
        <dbReference type="SAM" id="MobiDB-lite"/>
    </source>
</evidence>
<dbReference type="GO" id="GO:0048170">
    <property type="term" value="P:positive regulation of long-term neuronal synaptic plasticity"/>
    <property type="evidence" value="ECO:0007669"/>
    <property type="project" value="TreeGrafter"/>
</dbReference>
<organism evidence="9 10">
    <name type="scientific">Physeter macrocephalus</name>
    <name type="common">Sperm whale</name>
    <name type="synonym">Physeter catodon</name>
    <dbReference type="NCBI Taxonomy" id="9755"/>
    <lineage>
        <taxon>Eukaryota</taxon>
        <taxon>Metazoa</taxon>
        <taxon>Chordata</taxon>
        <taxon>Craniata</taxon>
        <taxon>Vertebrata</taxon>
        <taxon>Euteleostomi</taxon>
        <taxon>Mammalia</taxon>
        <taxon>Eutheria</taxon>
        <taxon>Laurasiatheria</taxon>
        <taxon>Artiodactyla</taxon>
        <taxon>Whippomorpha</taxon>
        <taxon>Cetacea</taxon>
        <taxon>Odontoceti</taxon>
        <taxon>Physeteridae</taxon>
        <taxon>Physeter</taxon>
    </lineage>
</organism>
<dbReference type="Pfam" id="PF17904">
    <property type="entry name" value="KH_9"/>
    <property type="match status" value="1"/>
</dbReference>
<dbReference type="InterPro" id="IPR040148">
    <property type="entry name" value="FMR1"/>
</dbReference>
<dbReference type="GO" id="GO:0051028">
    <property type="term" value="P:mRNA transport"/>
    <property type="evidence" value="ECO:0007669"/>
    <property type="project" value="TreeGrafter"/>
</dbReference>
<evidence type="ECO:0000256" key="5">
    <source>
        <dbReference type="ARBA" id="ARBA00022884"/>
    </source>
</evidence>
<feature type="compositionally biased region" description="Acidic residues" evidence="7">
    <location>
        <begin position="525"/>
        <end position="535"/>
    </location>
</feature>
<evidence type="ECO:0000256" key="6">
    <source>
        <dbReference type="PROSITE-ProRule" id="PRU00117"/>
    </source>
</evidence>
<sequence length="673" mass="74182">MGGLASGGDVEPGLPVEVRGSNGAFYKGFVKDVHEDSVTIFFENNWQSERQIPFGDVRLPPPADYNKEITEGDEVEVYSRANEQEPCGWWLARVRMMKGDFYVIEYAACDATYNEIVTLERLRPVNPNPLATKGSFFKVTMAVPEDLREACSNENVHKEFKKALGANCIFLNITNSELFILSTTEAPVKRASLLGDMHFRSLRTKLLLMSRNEEATKHLETSKQLAAAFQEEFTVREDLMGLAIGTHGANIQQARKVPGVTAIELGEETCTFRIYGETPEACRQARSYLEFSEDSVQVPRNLVGKVIGKNGKVIQEIVDKSGVVRVRVEGDNDKKNPREEGMVPFIFVGTRENISNAQALLEYHLSYLQEVEQLRLERLQIDEQLRQIGLGFRPPGSGRGSGGSDKAGYTTDESSSSSLHTTRTYGGSYGGRGRGRRTGGPACGPISDLSTASETESEKREEPNRAGPGDRDPPTRGEESRRRPTGGRGRGPPPAPRPTSRYNSSSISSVLKDPDSNPYSLLDTSEPEPPVDSEPGEPPPASARRRRSRRRRTDEDRTVMDGGLESDGPSMTENGLEDESRPQRRNRSRRRRNRGNRTDGSISGDRQPVTVADYISRAKSQSRQRPPLEHTKPSEDSLSGQKGDSVSKLPKGPSENGELSAPLELGSLVNGVS</sequence>
<keyword evidence="5 6" id="KW-0694">RNA-binding</keyword>
<dbReference type="CDD" id="cd22511">
    <property type="entry name" value="KH_I_FXR2_rpt3"/>
    <property type="match status" value="1"/>
</dbReference>
<comment type="subcellular location">
    <subcellularLocation>
        <location evidence="1">Cytoplasm</location>
        <location evidence="1">Cytoplasmic ribonucleoprotein granule</location>
    </subcellularLocation>
</comment>
<dbReference type="InterPro" id="IPR047422">
    <property type="entry name" value="KH_I_FXR2_rpt1"/>
</dbReference>
<evidence type="ECO:0000256" key="3">
    <source>
        <dbReference type="ARBA" id="ARBA00022490"/>
    </source>
</evidence>
<dbReference type="Proteomes" id="UP000248484">
    <property type="component" value="Unplaced"/>
</dbReference>
<dbReference type="InterPro" id="IPR004088">
    <property type="entry name" value="KH_dom_type_1"/>
</dbReference>
<feature type="compositionally biased region" description="Polar residues" evidence="7">
    <location>
        <begin position="411"/>
        <end position="420"/>
    </location>
</feature>
<dbReference type="InterPro" id="IPR041560">
    <property type="entry name" value="Tudor_FRM1"/>
</dbReference>
<dbReference type="InterPro" id="IPR047421">
    <property type="entry name" value="Tudor_Agenet_FXR2_rpt1"/>
</dbReference>
<dbReference type="InterPro" id="IPR047424">
    <property type="entry name" value="KH_I_FXR2_rpt2"/>
</dbReference>
<comment type="similarity">
    <text evidence="2">Belongs to the FMR1 family.</text>
</comment>
<dbReference type="GO" id="GO:0045182">
    <property type="term" value="F:translation regulator activity"/>
    <property type="evidence" value="ECO:0007669"/>
    <property type="project" value="TreeGrafter"/>
</dbReference>
<proteinExistence type="inferred from homology"/>
<keyword evidence="3" id="KW-0963">Cytoplasm</keyword>
<dbReference type="GO" id="GO:0005829">
    <property type="term" value="C:cytosol"/>
    <property type="evidence" value="ECO:0007669"/>
    <property type="project" value="Ensembl"/>
</dbReference>
<dbReference type="InterPro" id="IPR047420">
    <property type="entry name" value="Tudor_Agenet_FXR2_rpt2"/>
</dbReference>
<dbReference type="GO" id="GO:0099577">
    <property type="term" value="P:regulation of translation at presynapse, modulating synaptic transmission"/>
    <property type="evidence" value="ECO:0007669"/>
    <property type="project" value="TreeGrafter"/>
</dbReference>
<dbReference type="CDD" id="cd22508">
    <property type="entry name" value="KH_I_FXR2_rpt2"/>
    <property type="match status" value="1"/>
</dbReference>
<evidence type="ECO:0000313" key="10">
    <source>
        <dbReference type="RefSeq" id="XP_007100702.1"/>
    </source>
</evidence>
<dbReference type="FunFam" id="3.30.1370.10:FF:000017">
    <property type="entry name" value="Fragile X mental retardation syndrome-related protein 1"/>
    <property type="match status" value="1"/>
</dbReference>
<dbReference type="GO" id="GO:0045727">
    <property type="term" value="P:positive regulation of translation"/>
    <property type="evidence" value="ECO:0007669"/>
    <property type="project" value="TreeGrafter"/>
</dbReference>
<dbReference type="KEGG" id="pcad:102986494"/>
<dbReference type="InterPro" id="IPR022034">
    <property type="entry name" value="FMR1-like_C_core"/>
</dbReference>
<accession>A0A2Y9EEJ6</accession>
<dbReference type="Gene3D" id="2.30.30.140">
    <property type="match status" value="2"/>
</dbReference>
<feature type="domain" description="Agenet-like" evidence="8">
    <location>
        <begin position="14"/>
        <end position="60"/>
    </location>
</feature>
<dbReference type="CDD" id="cd20473">
    <property type="entry name" value="Tudor_Agenet_FXR2_rpt1"/>
    <property type="match status" value="1"/>
</dbReference>
<evidence type="ECO:0000256" key="1">
    <source>
        <dbReference type="ARBA" id="ARBA00004331"/>
    </source>
</evidence>
<dbReference type="PROSITE" id="PS51641">
    <property type="entry name" value="AGENET_LIKE"/>
    <property type="match status" value="2"/>
</dbReference>
<feature type="compositionally biased region" description="Basic residues" evidence="7">
    <location>
        <begin position="583"/>
        <end position="595"/>
    </location>
</feature>
<name>A0A2Y9EEJ6_PHYMC</name>
<reference evidence="10" key="1">
    <citation type="submission" date="2025-08" db="UniProtKB">
        <authorList>
            <consortium name="RefSeq"/>
        </authorList>
    </citation>
    <scope>IDENTIFICATION</scope>
    <source>
        <tissue evidence="10">Muscle</tissue>
    </source>
</reference>
<dbReference type="GO" id="GO:0048513">
    <property type="term" value="P:animal organ development"/>
    <property type="evidence" value="ECO:0007669"/>
    <property type="project" value="TreeGrafter"/>
</dbReference>
<dbReference type="Pfam" id="PF18336">
    <property type="entry name" value="Tudor_FRX1"/>
    <property type="match status" value="1"/>
</dbReference>
<dbReference type="Pfam" id="PF00013">
    <property type="entry name" value="KH_1"/>
    <property type="match status" value="2"/>
</dbReference>
<dbReference type="InterPro" id="IPR040472">
    <property type="entry name" value="FMRP_KH0"/>
</dbReference>
<protein>
    <submittedName>
        <fullName evidence="10">RNA-binding protein FXR2 isoform X1</fullName>
    </submittedName>
</protein>
<dbReference type="RefSeq" id="XP_007100702.1">
    <property type="nucleotide sequence ID" value="XM_007100640.4"/>
</dbReference>
<dbReference type="GO" id="GO:0010494">
    <property type="term" value="C:cytoplasmic stress granule"/>
    <property type="evidence" value="ECO:0007669"/>
    <property type="project" value="Ensembl"/>
</dbReference>
<dbReference type="InterPro" id="IPR008395">
    <property type="entry name" value="Agenet-like_dom"/>
</dbReference>
<feature type="compositionally biased region" description="Basic and acidic residues" evidence="7">
    <location>
        <begin position="626"/>
        <end position="635"/>
    </location>
</feature>
<dbReference type="Pfam" id="PF12235">
    <property type="entry name" value="FXMRP1_C_core"/>
    <property type="match status" value="1"/>
</dbReference>
<dbReference type="FunFam" id="2.30.30.140:FF:000001">
    <property type="entry name" value="Fragile X mental retardation 1, isoform CRA_e"/>
    <property type="match status" value="1"/>
</dbReference>
<dbReference type="Pfam" id="PF05641">
    <property type="entry name" value="Agenet"/>
    <property type="match status" value="1"/>
</dbReference>
<dbReference type="CDD" id="cd20476">
    <property type="entry name" value="Tudor_Agenet_FXR2_rpt2"/>
    <property type="match status" value="1"/>
</dbReference>
<dbReference type="FunFam" id="3.30.1370.10:FF:000004">
    <property type="entry name" value="Fragile X mental retardation 1, isoform CRA_e"/>
    <property type="match status" value="1"/>
</dbReference>
<dbReference type="Gene3D" id="3.30.1370.10">
    <property type="entry name" value="K Homology domain, type 1"/>
    <property type="match status" value="2"/>
</dbReference>
<dbReference type="GeneID" id="102986494"/>
<evidence type="ECO:0000259" key="8">
    <source>
        <dbReference type="PROSITE" id="PS51641"/>
    </source>
</evidence>
<feature type="region of interest" description="Disordered" evidence="7">
    <location>
        <begin position="389"/>
        <end position="673"/>
    </location>
</feature>
<gene>
    <name evidence="10" type="primary">FXR2</name>
</gene>
<dbReference type="InParanoid" id="A0A2Y9EEJ6"/>
<dbReference type="InterPro" id="IPR032172">
    <property type="entry name" value="FXR1_C1"/>
</dbReference>
<evidence type="ECO:0000256" key="2">
    <source>
        <dbReference type="ARBA" id="ARBA00006633"/>
    </source>
</evidence>
<feature type="domain" description="Agenet-like" evidence="8">
    <location>
        <begin position="73"/>
        <end position="125"/>
    </location>
</feature>
<dbReference type="PANTHER" id="PTHR10603">
    <property type="entry name" value="FRAGILE X MENTAL RETARDATION SYNDROME-RELATED PROTEIN"/>
    <property type="match status" value="1"/>
</dbReference>
<evidence type="ECO:0000256" key="4">
    <source>
        <dbReference type="ARBA" id="ARBA00022737"/>
    </source>
</evidence>
<dbReference type="GO" id="GO:0043488">
    <property type="term" value="P:regulation of mRNA stability"/>
    <property type="evidence" value="ECO:0007669"/>
    <property type="project" value="TreeGrafter"/>
</dbReference>
<keyword evidence="4" id="KW-0677">Repeat</keyword>
<dbReference type="GO" id="GO:0042803">
    <property type="term" value="F:protein homodimerization activity"/>
    <property type="evidence" value="ECO:0007669"/>
    <property type="project" value="Ensembl"/>
</dbReference>
<evidence type="ECO:0000313" key="9">
    <source>
        <dbReference type="Proteomes" id="UP000248484"/>
    </source>
</evidence>
<dbReference type="CTD" id="9513"/>